<evidence type="ECO:0000256" key="2">
    <source>
        <dbReference type="ARBA" id="ARBA00022676"/>
    </source>
</evidence>
<dbReference type="InterPro" id="IPR029044">
    <property type="entry name" value="Nucleotide-diphossugar_trans"/>
</dbReference>
<comment type="caution">
    <text evidence="5">The sequence shown here is derived from an EMBL/GenBank/DDBJ whole genome shotgun (WGS) entry which is preliminary data.</text>
</comment>
<dbReference type="Pfam" id="PF00535">
    <property type="entry name" value="Glycos_transf_2"/>
    <property type="match status" value="1"/>
</dbReference>
<dbReference type="RefSeq" id="WP_212528528.1">
    <property type="nucleotide sequence ID" value="NZ_JAGSOG010000045.1"/>
</dbReference>
<dbReference type="GO" id="GO:0004582">
    <property type="term" value="F:dolichyl-phosphate beta-D-mannosyltransferase activity"/>
    <property type="evidence" value="ECO:0007669"/>
    <property type="project" value="InterPro"/>
</dbReference>
<accession>A0A941EP43</accession>
<organism evidence="5 6">
    <name type="scientific">Actinospica durhamensis</name>
    <dbReference type="NCBI Taxonomy" id="1508375"/>
    <lineage>
        <taxon>Bacteria</taxon>
        <taxon>Bacillati</taxon>
        <taxon>Actinomycetota</taxon>
        <taxon>Actinomycetes</taxon>
        <taxon>Catenulisporales</taxon>
        <taxon>Actinospicaceae</taxon>
        <taxon>Actinospica</taxon>
    </lineage>
</organism>
<evidence type="ECO:0000313" key="6">
    <source>
        <dbReference type="Proteomes" id="UP000675781"/>
    </source>
</evidence>
<dbReference type="GO" id="GO:0009247">
    <property type="term" value="P:glycolipid biosynthetic process"/>
    <property type="evidence" value="ECO:0007669"/>
    <property type="project" value="TreeGrafter"/>
</dbReference>
<dbReference type="PANTHER" id="PTHR43398">
    <property type="entry name" value="DOLICHOL-PHOSPHATE MANNOSYLTRANSFERASE SUBUNIT 1"/>
    <property type="match status" value="1"/>
</dbReference>
<dbReference type="AlphaFoldDB" id="A0A941EP43"/>
<dbReference type="CDD" id="cd06442">
    <property type="entry name" value="DPM1_like"/>
    <property type="match status" value="1"/>
</dbReference>
<dbReference type="PANTHER" id="PTHR43398:SF1">
    <property type="entry name" value="DOLICHOL-PHOSPHATE MANNOSYLTRANSFERASE SUBUNIT 1"/>
    <property type="match status" value="1"/>
</dbReference>
<dbReference type="GO" id="GO:0016020">
    <property type="term" value="C:membrane"/>
    <property type="evidence" value="ECO:0007669"/>
    <property type="project" value="GOC"/>
</dbReference>
<dbReference type="SUPFAM" id="SSF53448">
    <property type="entry name" value="Nucleotide-diphospho-sugar transferases"/>
    <property type="match status" value="1"/>
</dbReference>
<protein>
    <submittedName>
        <fullName evidence="5">Polyprenol monophosphomannose synthase</fullName>
    </submittedName>
</protein>
<reference evidence="5" key="1">
    <citation type="submission" date="2021-04" db="EMBL/GenBank/DDBJ databases">
        <title>Genome based classification of Actinospica acidithermotolerans sp. nov., an actinobacterium isolated from an Indonesian hot spring.</title>
        <authorList>
            <person name="Kusuma A.B."/>
            <person name="Putra K.E."/>
            <person name="Nafisah S."/>
            <person name="Loh J."/>
            <person name="Nouioui I."/>
            <person name="Goodfellow M."/>
        </authorList>
    </citation>
    <scope>NUCLEOTIDE SEQUENCE</scope>
    <source>
        <strain evidence="5">CSCA 57</strain>
    </source>
</reference>
<evidence type="ECO:0000259" key="4">
    <source>
        <dbReference type="Pfam" id="PF00535"/>
    </source>
</evidence>
<dbReference type="FunFam" id="3.90.550.10:FF:000122">
    <property type="entry name" value="Dolichol-phosphate mannosyltransferase subunit 1"/>
    <property type="match status" value="1"/>
</dbReference>
<dbReference type="InterPro" id="IPR039528">
    <property type="entry name" value="DPM1-like"/>
</dbReference>
<dbReference type="EMBL" id="JAGSOG010000045">
    <property type="protein sequence ID" value="MBR7834007.1"/>
    <property type="molecule type" value="Genomic_DNA"/>
</dbReference>
<name>A0A941EP43_9ACTN</name>
<gene>
    <name evidence="5" type="ORF">KDL01_12075</name>
</gene>
<feature type="domain" description="Glycosyltransferase 2-like" evidence="4">
    <location>
        <begin position="22"/>
        <end position="188"/>
    </location>
</feature>
<evidence type="ECO:0000313" key="5">
    <source>
        <dbReference type="EMBL" id="MBR7834007.1"/>
    </source>
</evidence>
<keyword evidence="2" id="KW-0328">Glycosyltransferase</keyword>
<evidence type="ECO:0000256" key="1">
    <source>
        <dbReference type="ARBA" id="ARBA00006739"/>
    </source>
</evidence>
<comment type="similarity">
    <text evidence="1">Belongs to the glycosyltransferase 2 family.</text>
</comment>
<proteinExistence type="inferred from homology"/>
<sequence>MTDSNSPAAVSPEAGELAPVLVIIPTYNERDNLESIVSRVHQHNPQVHVLVADDNSPDGTGEIADKLAAADERVKVMHRAGKQGLGAAYIAGFQWGMDHGYQVLIEMDADGSHRPEDLPSLLRALEQQRADLVIGSRYVKGGEIQNWPKSREILSKGGNTYIHLIMGLRVRDVTAGYRVFRRSTLEAIGLDSVRSAGYCFQTDLTRRVNNAGLKIVEVPITFVERERGQSKMSRSIVVESLWRATSWGVQDRFAQLTGKNKQR</sequence>
<dbReference type="Proteomes" id="UP000675781">
    <property type="component" value="Unassembled WGS sequence"/>
</dbReference>
<evidence type="ECO:0000256" key="3">
    <source>
        <dbReference type="ARBA" id="ARBA00022679"/>
    </source>
</evidence>
<dbReference type="InterPro" id="IPR001173">
    <property type="entry name" value="Glyco_trans_2-like"/>
</dbReference>
<keyword evidence="3" id="KW-0808">Transferase</keyword>
<dbReference type="Gene3D" id="3.90.550.10">
    <property type="entry name" value="Spore Coat Polysaccharide Biosynthesis Protein SpsA, Chain A"/>
    <property type="match status" value="1"/>
</dbReference>
<keyword evidence="6" id="KW-1185">Reference proteome</keyword>